<reference evidence="2 3" key="1">
    <citation type="journal article" date="2024" name="Plant Biotechnol. J.">
        <title>Dendrobium thyrsiflorum genome and its molecular insights into genes involved in important horticultural traits.</title>
        <authorList>
            <person name="Chen B."/>
            <person name="Wang J.Y."/>
            <person name="Zheng P.J."/>
            <person name="Li K.L."/>
            <person name="Liang Y.M."/>
            <person name="Chen X.F."/>
            <person name="Zhang C."/>
            <person name="Zhao X."/>
            <person name="He X."/>
            <person name="Zhang G.Q."/>
            <person name="Liu Z.J."/>
            <person name="Xu Q."/>
        </authorList>
    </citation>
    <scope>NUCLEOTIDE SEQUENCE [LARGE SCALE GENOMIC DNA]</scope>
    <source>
        <strain evidence="2">GZMU011</strain>
    </source>
</reference>
<comment type="caution">
    <text evidence="2">The sequence shown here is derived from an EMBL/GenBank/DDBJ whole genome shotgun (WGS) entry which is preliminary data.</text>
</comment>
<name>A0ABD0UQ34_DENTH</name>
<dbReference type="AlphaFoldDB" id="A0ABD0UQ34"/>
<organism evidence="2 3">
    <name type="scientific">Dendrobium thyrsiflorum</name>
    <name type="common">Pinecone-like raceme dendrobium</name>
    <name type="synonym">Orchid</name>
    <dbReference type="NCBI Taxonomy" id="117978"/>
    <lineage>
        <taxon>Eukaryota</taxon>
        <taxon>Viridiplantae</taxon>
        <taxon>Streptophyta</taxon>
        <taxon>Embryophyta</taxon>
        <taxon>Tracheophyta</taxon>
        <taxon>Spermatophyta</taxon>
        <taxon>Magnoliopsida</taxon>
        <taxon>Liliopsida</taxon>
        <taxon>Asparagales</taxon>
        <taxon>Orchidaceae</taxon>
        <taxon>Epidendroideae</taxon>
        <taxon>Malaxideae</taxon>
        <taxon>Dendrobiinae</taxon>
        <taxon>Dendrobium</taxon>
    </lineage>
</organism>
<dbReference type="Proteomes" id="UP001552299">
    <property type="component" value="Unassembled WGS sequence"/>
</dbReference>
<accession>A0ABD0UQ34</accession>
<keyword evidence="3" id="KW-1185">Reference proteome</keyword>
<dbReference type="InterPro" id="IPR032795">
    <property type="entry name" value="DUF3741-assoc"/>
</dbReference>
<protein>
    <recommendedName>
        <fullName evidence="1">DUF3741 domain-containing protein</fullName>
    </recommendedName>
</protein>
<dbReference type="PANTHER" id="PTHR37897">
    <property type="entry name" value="DNAK FAMILY PROTEIN"/>
    <property type="match status" value="1"/>
</dbReference>
<evidence type="ECO:0000313" key="3">
    <source>
        <dbReference type="Proteomes" id="UP001552299"/>
    </source>
</evidence>
<dbReference type="Pfam" id="PF14383">
    <property type="entry name" value="VARLMGL"/>
    <property type="match status" value="1"/>
</dbReference>
<evidence type="ECO:0000259" key="1">
    <source>
        <dbReference type="Pfam" id="PF14383"/>
    </source>
</evidence>
<dbReference type="EMBL" id="JANQDX010000012">
    <property type="protein sequence ID" value="KAL0914875.1"/>
    <property type="molecule type" value="Genomic_DNA"/>
</dbReference>
<sequence length="238" mass="26746">MKDLSFFILKNSLSAKMKKGIQSFCNNNASTSTLCQSSNKGSEETRKSRTLEEMIVQLEIEEEEARRSKLDDLQDVPRRMSCVDSIDIMKSARNALNQYPRFSLDGRDAMYRSSFRNFVDGRKSFCGGGGGGIRMPPTLAGERVVWCKPGVVAKLMGLDAVPVPVGREGGRFNSGGFLSKKENLRRMGKLELEKERISLNLKSRKGMSREDLDRCLGLESVHVHSFVGKADWQIRRTQ</sequence>
<gene>
    <name evidence="2" type="ORF">M5K25_015261</name>
</gene>
<dbReference type="PANTHER" id="PTHR37897:SF1">
    <property type="entry name" value="DUF3741 DOMAIN-CONTAINING PROTEIN"/>
    <property type="match status" value="1"/>
</dbReference>
<feature type="domain" description="DUF3741" evidence="1">
    <location>
        <begin position="147"/>
        <end position="162"/>
    </location>
</feature>
<proteinExistence type="predicted"/>
<evidence type="ECO:0000313" key="2">
    <source>
        <dbReference type="EMBL" id="KAL0914875.1"/>
    </source>
</evidence>